<dbReference type="RefSeq" id="WP_201880308.1">
    <property type="nucleotide sequence ID" value="NZ_JAERRF010000024.1"/>
</dbReference>
<dbReference type="EMBL" id="JAERRF010000024">
    <property type="protein sequence ID" value="MBL1101059.1"/>
    <property type="molecule type" value="Genomic_DNA"/>
</dbReference>
<keyword evidence="2" id="KW-1185">Reference proteome</keyword>
<proteinExistence type="predicted"/>
<comment type="caution">
    <text evidence="1">The sequence shown here is derived from an EMBL/GenBank/DDBJ whole genome shotgun (WGS) entry which is preliminary data.</text>
</comment>
<evidence type="ECO:0000313" key="1">
    <source>
        <dbReference type="EMBL" id="MBL1101059.1"/>
    </source>
</evidence>
<reference evidence="1 2" key="1">
    <citation type="submission" date="2021-01" db="EMBL/GenBank/DDBJ databases">
        <title>WGS of actinomycetes isolated from Thailand.</title>
        <authorList>
            <person name="Thawai C."/>
        </authorList>
    </citation>
    <scope>NUCLEOTIDE SEQUENCE [LARGE SCALE GENOMIC DNA]</scope>
    <source>
        <strain evidence="1 2">CA1R205</strain>
    </source>
</reference>
<name>A0ABS1NLS9_9ACTN</name>
<protein>
    <submittedName>
        <fullName evidence="1">ALQxL family class IV lanthipeptide</fullName>
    </submittedName>
</protein>
<evidence type="ECO:0000313" key="2">
    <source>
        <dbReference type="Proteomes" id="UP000634229"/>
    </source>
</evidence>
<dbReference type="NCBIfam" id="NF038157">
    <property type="entry name" value="lanti_ALQxL"/>
    <property type="match status" value="1"/>
</dbReference>
<accession>A0ABS1NLS9</accession>
<sequence>MTLDVASLQELEATEEPGLGGCPILGSCCNPGASLPSVLTCFGCTFFTN</sequence>
<gene>
    <name evidence="1" type="ORF">JK363_31230</name>
</gene>
<organism evidence="1 2">
    <name type="scientific">Streptomyces coffeae</name>
    <dbReference type="NCBI Taxonomy" id="621382"/>
    <lineage>
        <taxon>Bacteria</taxon>
        <taxon>Bacillati</taxon>
        <taxon>Actinomycetota</taxon>
        <taxon>Actinomycetes</taxon>
        <taxon>Kitasatosporales</taxon>
        <taxon>Streptomycetaceae</taxon>
        <taxon>Streptomyces</taxon>
    </lineage>
</organism>
<dbReference type="Proteomes" id="UP000634229">
    <property type="component" value="Unassembled WGS sequence"/>
</dbReference>